<organism evidence="9 10">
    <name type="scientific">Cynoglossus semilaevis</name>
    <name type="common">Tongue sole</name>
    <dbReference type="NCBI Taxonomy" id="244447"/>
    <lineage>
        <taxon>Eukaryota</taxon>
        <taxon>Metazoa</taxon>
        <taxon>Chordata</taxon>
        <taxon>Craniata</taxon>
        <taxon>Vertebrata</taxon>
        <taxon>Euteleostomi</taxon>
        <taxon>Actinopterygii</taxon>
        <taxon>Neopterygii</taxon>
        <taxon>Teleostei</taxon>
        <taxon>Neoteleostei</taxon>
        <taxon>Acanthomorphata</taxon>
        <taxon>Carangaria</taxon>
        <taxon>Pleuronectiformes</taxon>
        <taxon>Pleuronectoidei</taxon>
        <taxon>Cynoglossidae</taxon>
        <taxon>Cynoglossinae</taxon>
        <taxon>Cynoglossus</taxon>
    </lineage>
</organism>
<keyword evidence="7" id="KW-0812">Transmembrane</keyword>
<keyword evidence="7" id="KW-0472">Membrane</keyword>
<dbReference type="Ensembl" id="ENSCSET00000030787.1">
    <property type="protein sequence ID" value="ENSCSEP00000030382.1"/>
    <property type="gene ID" value="ENSCSEG00000019455.1"/>
</dbReference>
<evidence type="ECO:0000256" key="4">
    <source>
        <dbReference type="ARBA" id="ARBA00022990"/>
    </source>
</evidence>
<dbReference type="GO" id="GO:0005635">
    <property type="term" value="C:nuclear envelope"/>
    <property type="evidence" value="ECO:0007669"/>
    <property type="project" value="UniProtKB-ARBA"/>
</dbReference>
<dbReference type="SUPFAM" id="SSF63451">
    <property type="entry name" value="LEM domain"/>
    <property type="match status" value="1"/>
</dbReference>
<evidence type="ECO:0000256" key="5">
    <source>
        <dbReference type="ARBA" id="ARBA00023125"/>
    </source>
</evidence>
<evidence type="ECO:0000313" key="9">
    <source>
        <dbReference type="Ensembl" id="ENSCSEP00000030382.1"/>
    </source>
</evidence>
<dbReference type="InParanoid" id="A0A3P8WV26"/>
<dbReference type="InterPro" id="IPR013146">
    <property type="entry name" value="LEM-like_dom"/>
</dbReference>
<dbReference type="SMART" id="SM01261">
    <property type="entry name" value="Thymopoietin"/>
    <property type="match status" value="1"/>
</dbReference>
<accession>A0A3P8WV26</accession>
<evidence type="ECO:0000256" key="7">
    <source>
        <dbReference type="SAM" id="Phobius"/>
    </source>
</evidence>
<dbReference type="Proteomes" id="UP000265120">
    <property type="component" value="Chromosome 10"/>
</dbReference>
<feature type="transmembrane region" description="Helical" evidence="7">
    <location>
        <begin position="199"/>
        <end position="221"/>
    </location>
</feature>
<dbReference type="STRING" id="244447.ENSCSEP00000030382"/>
<evidence type="ECO:0000313" key="10">
    <source>
        <dbReference type="Proteomes" id="UP000265120"/>
    </source>
</evidence>
<dbReference type="PANTHER" id="PTHR12019">
    <property type="entry name" value="LAMINA-ASSOCIATED POLYPEPTIDE THYMOPOIETIN"/>
    <property type="match status" value="1"/>
</dbReference>
<feature type="region of interest" description="Disordered" evidence="6">
    <location>
        <begin position="51"/>
        <end position="83"/>
    </location>
</feature>
<dbReference type="Gene3D" id="1.10.720.40">
    <property type="match status" value="2"/>
</dbReference>
<dbReference type="PANTHER" id="PTHR12019:SF22">
    <property type="entry name" value="LAMINA-ASSOCIATED POLYPEPTIDE 2, ISOFORMS BETA_GAMMA"/>
    <property type="match status" value="1"/>
</dbReference>
<dbReference type="InterPro" id="IPR051656">
    <property type="entry name" value="LEM_domain"/>
</dbReference>
<keyword evidence="7" id="KW-1133">Transmembrane helix</keyword>
<sequence>MPAFEEDPALLSKSRLISHLVFHNVKLPPTKSRKVVYVELYQRHIKQRKEVEFSSEKEEEEEAEDLRDGTNPEASEVPDPSSLTDRDLKAELLKHGVTAGPIVGQCELNTQFYVSPGVNSRVAVIFCFFFSWDLVCNELEGNVICYFTACGTALWVKGATCRRPIKWAAMHPMQRKYPDTPVSPRTWEKQEIDRRLVPIHVQIFFFLAVMCLLLSPFVALLDSLDLGSNDEQGLSLQAEAQDVFRMRVMFFSVYYA</sequence>
<feature type="domain" description="LEM-like" evidence="8">
    <location>
        <begin position="5"/>
        <end position="48"/>
    </location>
</feature>
<keyword evidence="4" id="KW-0007">Acetylation</keyword>
<comment type="similarity">
    <text evidence="1">Belongs to the LEM family.</text>
</comment>
<evidence type="ECO:0000256" key="1">
    <source>
        <dbReference type="ARBA" id="ARBA00007744"/>
    </source>
</evidence>
<evidence type="ECO:0000256" key="3">
    <source>
        <dbReference type="ARBA" id="ARBA00022553"/>
    </source>
</evidence>
<proteinExistence type="inferred from homology"/>
<keyword evidence="5" id="KW-0238">DNA-binding</keyword>
<keyword evidence="10" id="KW-1185">Reference proteome</keyword>
<keyword evidence="2" id="KW-0488">Methylation</keyword>
<dbReference type="CDD" id="cd12940">
    <property type="entry name" value="LEM_LAP2_LEMD1"/>
    <property type="match status" value="1"/>
</dbReference>
<dbReference type="AlphaFoldDB" id="A0A3P8WV26"/>
<dbReference type="InterPro" id="IPR011015">
    <property type="entry name" value="LEM/LEM-like_dom_sf"/>
</dbReference>
<evidence type="ECO:0000259" key="8">
    <source>
        <dbReference type="PROSITE" id="PS50955"/>
    </source>
</evidence>
<keyword evidence="3" id="KW-0597">Phosphoprotein</keyword>
<dbReference type="PROSITE" id="PS50955">
    <property type="entry name" value="LEM_LIKE"/>
    <property type="match status" value="1"/>
</dbReference>
<protein>
    <submittedName>
        <fullName evidence="9">LEM domain containing 1</fullName>
    </submittedName>
</protein>
<dbReference type="FunFam" id="1.10.720.40:FF:000001">
    <property type="entry name" value="LEM domain containing 2, isoform CRA_a"/>
    <property type="match status" value="1"/>
</dbReference>
<dbReference type="InterPro" id="IPR003887">
    <property type="entry name" value="LEM_dom"/>
</dbReference>
<reference evidence="9" key="3">
    <citation type="submission" date="2025-09" db="UniProtKB">
        <authorList>
            <consortium name="Ensembl"/>
        </authorList>
    </citation>
    <scope>IDENTIFICATION</scope>
</reference>
<reference evidence="9" key="2">
    <citation type="submission" date="2025-08" db="UniProtKB">
        <authorList>
            <consortium name="Ensembl"/>
        </authorList>
    </citation>
    <scope>IDENTIFICATION</scope>
</reference>
<name>A0A3P8WV26_CYNSE</name>
<dbReference type="GeneTree" id="ENSGT00940000154098"/>
<dbReference type="Pfam" id="PF08198">
    <property type="entry name" value="Thymopoietin"/>
    <property type="match status" value="1"/>
</dbReference>
<dbReference type="Pfam" id="PF03020">
    <property type="entry name" value="LEM"/>
    <property type="match status" value="1"/>
</dbReference>
<evidence type="ECO:0000256" key="6">
    <source>
        <dbReference type="SAM" id="MobiDB-lite"/>
    </source>
</evidence>
<evidence type="ECO:0000256" key="2">
    <source>
        <dbReference type="ARBA" id="ARBA00022481"/>
    </source>
</evidence>
<dbReference type="GO" id="GO:0003677">
    <property type="term" value="F:DNA binding"/>
    <property type="evidence" value="ECO:0007669"/>
    <property type="project" value="UniProtKB-KW"/>
</dbReference>
<reference evidence="9 10" key="1">
    <citation type="journal article" date="2014" name="Nat. Genet.">
        <title>Whole-genome sequence of a flatfish provides insights into ZW sex chromosome evolution and adaptation to a benthic lifestyle.</title>
        <authorList>
            <person name="Chen S."/>
            <person name="Zhang G."/>
            <person name="Shao C."/>
            <person name="Huang Q."/>
            <person name="Liu G."/>
            <person name="Zhang P."/>
            <person name="Song W."/>
            <person name="An N."/>
            <person name="Chalopin D."/>
            <person name="Volff J.N."/>
            <person name="Hong Y."/>
            <person name="Li Q."/>
            <person name="Sha Z."/>
            <person name="Zhou H."/>
            <person name="Xie M."/>
            <person name="Yu Q."/>
            <person name="Liu Y."/>
            <person name="Xiang H."/>
            <person name="Wang N."/>
            <person name="Wu K."/>
            <person name="Yang C."/>
            <person name="Zhou Q."/>
            <person name="Liao X."/>
            <person name="Yang L."/>
            <person name="Hu Q."/>
            <person name="Zhang J."/>
            <person name="Meng L."/>
            <person name="Jin L."/>
            <person name="Tian Y."/>
            <person name="Lian J."/>
            <person name="Yang J."/>
            <person name="Miao G."/>
            <person name="Liu S."/>
            <person name="Liang Z."/>
            <person name="Yan F."/>
            <person name="Li Y."/>
            <person name="Sun B."/>
            <person name="Zhang H."/>
            <person name="Zhang J."/>
            <person name="Zhu Y."/>
            <person name="Du M."/>
            <person name="Zhao Y."/>
            <person name="Schartl M."/>
            <person name="Tang Q."/>
            <person name="Wang J."/>
        </authorList>
    </citation>
    <scope>NUCLEOTIDE SEQUENCE</scope>
</reference>
<dbReference type="OMA" id="QFKYPET"/>